<accession>A0A841VCD8</accession>
<sequence>MFQISGGLLRRLLMGRSVELFNKKWNTDFPEPETLGRQQVKKSAFGFLGGYNKALEFGFSPLLISELDGYNRNLRGFAYEGAGMGLAMIDYTALGKRSRLQEFLERPAAQYPELIHVGAGFSIALLHKNIHKTLSQMPPFYRWWAIDGFAFCRGIFEWKKCVIHQVTYGLDGYFLRAFDRGLGRWFWFMHDADVMRIVDQLQNFPDSRHADLWSGIGLACTYAGGVNQKQIEFLKESAKSHVSYLALGSALAAKCRLTADNIVEHNDLACSILCNMSTEEVGQLTLHIAKEIKIDPDESVLVEQPIFETWREAIRSQLTR</sequence>
<dbReference type="EMBL" id="JACEGC010000181">
    <property type="protein sequence ID" value="MBC1197836.1"/>
    <property type="molecule type" value="Genomic_DNA"/>
</dbReference>
<name>A0A841VCD8_MICAE</name>
<dbReference type="AlphaFoldDB" id="A0A841VCD8"/>
<reference evidence="1 2" key="1">
    <citation type="submission" date="2020-07" db="EMBL/GenBank/DDBJ databases">
        <title>Genomes of two Microcystis aeruginosa (Cyanobacteria) strains from Florida (USA) with disparate toxicogenic potential.</title>
        <authorList>
            <person name="Lefler F.W."/>
            <person name="Barbosa M."/>
            <person name="Berthold D.E."/>
            <person name="Laughinghouse H.D. IV."/>
        </authorList>
    </citation>
    <scope>NUCLEOTIDE SEQUENCE [LARGE SCALE GENOMIC DNA]</scope>
    <source>
        <strain evidence="1 2">BLCCF158</strain>
    </source>
</reference>
<comment type="caution">
    <text evidence="1">The sequence shown here is derived from an EMBL/GenBank/DDBJ whole genome shotgun (WGS) entry which is preliminary data.</text>
</comment>
<organism evidence="1 2">
    <name type="scientific">Microcystis aeruginosa BLCC-F158</name>
    <dbReference type="NCBI Taxonomy" id="2755316"/>
    <lineage>
        <taxon>Bacteria</taxon>
        <taxon>Bacillati</taxon>
        <taxon>Cyanobacteriota</taxon>
        <taxon>Cyanophyceae</taxon>
        <taxon>Oscillatoriophycideae</taxon>
        <taxon>Chroococcales</taxon>
        <taxon>Microcystaceae</taxon>
        <taxon>Microcystis</taxon>
    </lineage>
</organism>
<gene>
    <name evidence="1" type="ORF">H0901_21940</name>
</gene>
<protein>
    <submittedName>
        <fullName evidence="1">DUF1702 family protein</fullName>
    </submittedName>
</protein>
<evidence type="ECO:0000313" key="1">
    <source>
        <dbReference type="EMBL" id="MBC1197836.1"/>
    </source>
</evidence>
<evidence type="ECO:0000313" key="2">
    <source>
        <dbReference type="Proteomes" id="UP000525432"/>
    </source>
</evidence>
<dbReference type="Proteomes" id="UP000525432">
    <property type="component" value="Unassembled WGS sequence"/>
</dbReference>
<dbReference type="RefSeq" id="WP_002766667.1">
    <property type="nucleotide sequence ID" value="NZ_JACEGC010000181.1"/>
</dbReference>
<dbReference type="Pfam" id="PF08012">
    <property type="entry name" value="DUF1702"/>
    <property type="match status" value="1"/>
</dbReference>
<dbReference type="InterPro" id="IPR012964">
    <property type="entry name" value="DUF1702"/>
</dbReference>
<proteinExistence type="predicted"/>